<keyword evidence="2" id="KW-0472">Membrane</keyword>
<feature type="transmembrane region" description="Helical" evidence="2">
    <location>
        <begin position="20"/>
        <end position="42"/>
    </location>
</feature>
<dbReference type="RefSeq" id="WP_204130139.1">
    <property type="nucleotide sequence ID" value="NZ_JAFDVD010000005.1"/>
</dbReference>
<comment type="caution">
    <text evidence="3">The sequence shown here is derived from an EMBL/GenBank/DDBJ whole genome shotgun (WGS) entry which is preliminary data.</text>
</comment>
<dbReference type="Proteomes" id="UP001430172">
    <property type="component" value="Unassembled WGS sequence"/>
</dbReference>
<evidence type="ECO:0000256" key="1">
    <source>
        <dbReference type="SAM" id="MobiDB-lite"/>
    </source>
</evidence>
<accession>A0ABS2CIF9</accession>
<evidence type="ECO:0000313" key="3">
    <source>
        <dbReference type="EMBL" id="MBM6399663.1"/>
    </source>
</evidence>
<reference evidence="3" key="1">
    <citation type="submission" date="2021-02" db="EMBL/GenBank/DDBJ databases">
        <title>Phycicoccus sp. MQZ13P-5T, whole genome shotgun sequence.</title>
        <authorList>
            <person name="Tuo L."/>
        </authorList>
    </citation>
    <scope>NUCLEOTIDE SEQUENCE</scope>
    <source>
        <strain evidence="3">MQZ13P-5</strain>
    </source>
</reference>
<dbReference type="InterPro" id="IPR007313">
    <property type="entry name" value="FxsA"/>
</dbReference>
<gene>
    <name evidence="3" type="ORF">JQN70_04615</name>
</gene>
<feature type="region of interest" description="Disordered" evidence="1">
    <location>
        <begin position="147"/>
        <end position="176"/>
    </location>
</feature>
<keyword evidence="2" id="KW-0812">Transmembrane</keyword>
<sequence length="176" mass="18238">MSRPGATPYAAGGRRRRSRVLRWVAVALVVVPIVEVAAIVAVGRAIGGWPTFLLLLAESALGAVIVRREGSRAWSALREALRSGRMPSRQLADAALVLVGGTLLLTPGFVTDLFGFFVILPLTRPIARVWLEAAVARRLLGPFGDWPGGGGTGGGTGGGGRGPDGPPDVVQGEVVD</sequence>
<dbReference type="PANTHER" id="PTHR35335:SF1">
    <property type="entry name" value="UPF0716 PROTEIN FXSA"/>
    <property type="match status" value="1"/>
</dbReference>
<dbReference type="PANTHER" id="PTHR35335">
    <property type="entry name" value="UPF0716 PROTEIN FXSA"/>
    <property type="match status" value="1"/>
</dbReference>
<name>A0ABS2CIF9_9MICO</name>
<dbReference type="NCBIfam" id="NF008528">
    <property type="entry name" value="PRK11463.1-2"/>
    <property type="match status" value="1"/>
</dbReference>
<feature type="transmembrane region" description="Helical" evidence="2">
    <location>
        <begin position="48"/>
        <end position="66"/>
    </location>
</feature>
<proteinExistence type="predicted"/>
<protein>
    <submittedName>
        <fullName evidence="3">FxsA family protein</fullName>
    </submittedName>
</protein>
<feature type="transmembrane region" description="Helical" evidence="2">
    <location>
        <begin position="95"/>
        <end position="120"/>
    </location>
</feature>
<feature type="compositionally biased region" description="Gly residues" evidence="1">
    <location>
        <begin position="147"/>
        <end position="163"/>
    </location>
</feature>
<organism evidence="3 4">
    <name type="scientific">Phycicoccus sonneratiae</name>
    <dbReference type="NCBI Taxonomy" id="2807628"/>
    <lineage>
        <taxon>Bacteria</taxon>
        <taxon>Bacillati</taxon>
        <taxon>Actinomycetota</taxon>
        <taxon>Actinomycetes</taxon>
        <taxon>Micrococcales</taxon>
        <taxon>Intrasporangiaceae</taxon>
        <taxon>Phycicoccus</taxon>
    </lineage>
</organism>
<dbReference type="Pfam" id="PF04186">
    <property type="entry name" value="FxsA"/>
    <property type="match status" value="1"/>
</dbReference>
<dbReference type="EMBL" id="JAFDVD010000005">
    <property type="protein sequence ID" value="MBM6399663.1"/>
    <property type="molecule type" value="Genomic_DNA"/>
</dbReference>
<evidence type="ECO:0000313" key="4">
    <source>
        <dbReference type="Proteomes" id="UP001430172"/>
    </source>
</evidence>
<keyword evidence="2" id="KW-1133">Transmembrane helix</keyword>
<evidence type="ECO:0000256" key="2">
    <source>
        <dbReference type="SAM" id="Phobius"/>
    </source>
</evidence>
<keyword evidence="4" id="KW-1185">Reference proteome</keyword>